<dbReference type="Proteomes" id="UP001501257">
    <property type="component" value="Unassembled WGS sequence"/>
</dbReference>
<dbReference type="EMBL" id="BAABLK010000035">
    <property type="protein sequence ID" value="GAA5228185.1"/>
    <property type="molecule type" value="Genomic_DNA"/>
</dbReference>
<evidence type="ECO:0000313" key="3">
    <source>
        <dbReference type="Proteomes" id="UP001501257"/>
    </source>
</evidence>
<gene>
    <name evidence="2" type="ORF">GCM10025778_27180</name>
</gene>
<name>A0ABP9TRX4_9MICC</name>
<dbReference type="InterPro" id="IPR000594">
    <property type="entry name" value="ThiF_NAD_FAD-bd"/>
</dbReference>
<keyword evidence="3" id="KW-1185">Reference proteome</keyword>
<organism evidence="2 3">
    <name type="scientific">Paeniglutamicibacter antarcticus</name>
    <dbReference type="NCBI Taxonomy" id="494023"/>
    <lineage>
        <taxon>Bacteria</taxon>
        <taxon>Bacillati</taxon>
        <taxon>Actinomycetota</taxon>
        <taxon>Actinomycetes</taxon>
        <taxon>Micrococcales</taxon>
        <taxon>Micrococcaceae</taxon>
        <taxon>Paeniglutamicibacter</taxon>
    </lineage>
</organism>
<proteinExistence type="predicted"/>
<feature type="domain" description="THIF-type NAD/FAD binding fold" evidence="1">
    <location>
        <begin position="117"/>
        <end position="191"/>
    </location>
</feature>
<evidence type="ECO:0000259" key="1">
    <source>
        <dbReference type="Pfam" id="PF00899"/>
    </source>
</evidence>
<evidence type="ECO:0000313" key="2">
    <source>
        <dbReference type="EMBL" id="GAA5228185.1"/>
    </source>
</evidence>
<protein>
    <recommendedName>
        <fullName evidence="1">THIF-type NAD/FAD binding fold domain-containing protein</fullName>
    </recommendedName>
</protein>
<dbReference type="SUPFAM" id="SSF69572">
    <property type="entry name" value="Activating enzymes of the ubiquitin-like proteins"/>
    <property type="match status" value="1"/>
</dbReference>
<dbReference type="Pfam" id="PF00899">
    <property type="entry name" value="ThiF"/>
    <property type="match status" value="1"/>
</dbReference>
<dbReference type="RefSeq" id="WP_210100328.1">
    <property type="nucleotide sequence ID" value="NZ_BAABLK010000035.1"/>
</dbReference>
<sequence length="336" mass="34842">MRINPGLQVLSLVEDVIQIGTGQRARWITGLSDDEKRFVLSLGQGVRASSPAHGGEPGPARRAEILSMLAPVLLDSPTSLTSQPVAGQGLGERLLPDVLAWSASYRMDAVEVLRHRTEARVAVHGCGRMGQLLAHILAAAGVGGLLLIDPDPIDAGDLGAGTTGITSVGSGRARATARALQPIYPQLRVAETAVRGPAAEPLDIAVVVSGGNLPRLDTLTEDASMLPVLFTDTGMNLGPLCLPGLTMCARCAWEQCDPTLHMLPECTGIGAVPRPESSLAALAAGMAAMQVLMVLDRINIPSAAGSMIMCDLPTGSTTSVPAKARPHCRCLDPVAA</sequence>
<dbReference type="Gene3D" id="3.40.50.720">
    <property type="entry name" value="NAD(P)-binding Rossmann-like Domain"/>
    <property type="match status" value="1"/>
</dbReference>
<reference evidence="3" key="1">
    <citation type="journal article" date="2019" name="Int. J. Syst. Evol. Microbiol.">
        <title>The Global Catalogue of Microorganisms (GCM) 10K type strain sequencing project: providing services to taxonomists for standard genome sequencing and annotation.</title>
        <authorList>
            <consortium name="The Broad Institute Genomics Platform"/>
            <consortium name="The Broad Institute Genome Sequencing Center for Infectious Disease"/>
            <person name="Wu L."/>
            <person name="Ma J."/>
        </authorList>
    </citation>
    <scope>NUCLEOTIDE SEQUENCE [LARGE SCALE GENOMIC DNA]</scope>
    <source>
        <strain evidence="3">JCM 18952</strain>
    </source>
</reference>
<dbReference type="InterPro" id="IPR035985">
    <property type="entry name" value="Ubiquitin-activating_enz"/>
</dbReference>
<comment type="caution">
    <text evidence="2">The sequence shown here is derived from an EMBL/GenBank/DDBJ whole genome shotgun (WGS) entry which is preliminary data.</text>
</comment>
<accession>A0ABP9TRX4</accession>